<dbReference type="InterPro" id="IPR050490">
    <property type="entry name" value="Bact_solute-bd_prot1"/>
</dbReference>
<evidence type="ECO:0000313" key="2">
    <source>
        <dbReference type="EMBL" id="MFC5827610.1"/>
    </source>
</evidence>
<dbReference type="Gene3D" id="3.40.190.10">
    <property type="entry name" value="Periplasmic binding protein-like II"/>
    <property type="match status" value="1"/>
</dbReference>
<dbReference type="PANTHER" id="PTHR43649">
    <property type="entry name" value="ARABINOSE-BINDING PROTEIN-RELATED"/>
    <property type="match status" value="1"/>
</dbReference>
<evidence type="ECO:0000313" key="3">
    <source>
        <dbReference type="Proteomes" id="UP001596058"/>
    </source>
</evidence>
<keyword evidence="3" id="KW-1185">Reference proteome</keyword>
<name>A0ABW1CRT8_9ACTN</name>
<dbReference type="PROSITE" id="PS51257">
    <property type="entry name" value="PROKAR_LIPOPROTEIN"/>
    <property type="match status" value="1"/>
</dbReference>
<dbReference type="EMBL" id="JBHSPA010000031">
    <property type="protein sequence ID" value="MFC5827610.1"/>
    <property type="molecule type" value="Genomic_DNA"/>
</dbReference>
<sequence>MNRSRAVATFTLTTLLAAACGTSSSENDSQTTLRIWDYSAEQVEFHKKVGEQFTKEHPNIKIEWRSISQDEYKKTLPLAFQSRQAPDVFYWSDNAPATMAQMLSQQWIKPLHPSGTVPADFTGRWPSGSFVDGINISGGKTYGFPFSENLYWGPGYMFLNNDLFKKAGLDTTKPPRTWTELKAACAKIVSTTEAECIASPSKGRELQRIWFALAGGVKTDLFFDYKQGKFSLDDPDLLKTFSYIQELAKAGYIAPGTNDKNFSRQQFAAGQAAVYFDGTWVPSVWTSQGLASDKYTVAPHPNPDTGATGALARQFDGNKYWVGSQTKNHEAAWTFLEWMTRPDGFFVQEYYKAGFGTLAFTDNEKYVSDPAIKQIMGIAEQPGFRATVPVPVLKCPDIAKSKAYLEAISKRPDWEYEAMVEALVGGKPLAPLATELVRERQQILETKLKEEAAGGLKVSMDCYTFPDWDYTSDYGLDRYRG</sequence>
<dbReference type="SUPFAM" id="SSF53850">
    <property type="entry name" value="Periplasmic binding protein-like II"/>
    <property type="match status" value="1"/>
</dbReference>
<feature type="signal peptide" evidence="1">
    <location>
        <begin position="1"/>
        <end position="19"/>
    </location>
</feature>
<proteinExistence type="predicted"/>
<accession>A0ABW1CRT8</accession>
<evidence type="ECO:0000256" key="1">
    <source>
        <dbReference type="SAM" id="SignalP"/>
    </source>
</evidence>
<dbReference type="InterPro" id="IPR006059">
    <property type="entry name" value="SBP"/>
</dbReference>
<organism evidence="2 3">
    <name type="scientific">Nonomuraea insulae</name>
    <dbReference type="NCBI Taxonomy" id="1616787"/>
    <lineage>
        <taxon>Bacteria</taxon>
        <taxon>Bacillati</taxon>
        <taxon>Actinomycetota</taxon>
        <taxon>Actinomycetes</taxon>
        <taxon>Streptosporangiales</taxon>
        <taxon>Streptosporangiaceae</taxon>
        <taxon>Nonomuraea</taxon>
    </lineage>
</organism>
<dbReference type="PANTHER" id="PTHR43649:SF12">
    <property type="entry name" value="DIACETYLCHITOBIOSE BINDING PROTEIN DASA"/>
    <property type="match status" value="1"/>
</dbReference>
<protein>
    <submittedName>
        <fullName evidence="2">ABC transporter substrate-binding protein</fullName>
    </submittedName>
</protein>
<dbReference type="Proteomes" id="UP001596058">
    <property type="component" value="Unassembled WGS sequence"/>
</dbReference>
<keyword evidence="1" id="KW-0732">Signal</keyword>
<comment type="caution">
    <text evidence="2">The sequence shown here is derived from an EMBL/GenBank/DDBJ whole genome shotgun (WGS) entry which is preliminary data.</text>
</comment>
<gene>
    <name evidence="2" type="ORF">ACFPZ3_27445</name>
</gene>
<dbReference type="Pfam" id="PF01547">
    <property type="entry name" value="SBP_bac_1"/>
    <property type="match status" value="1"/>
</dbReference>
<dbReference type="RefSeq" id="WP_379517115.1">
    <property type="nucleotide sequence ID" value="NZ_JBHSPA010000031.1"/>
</dbReference>
<feature type="chain" id="PRO_5045810624" evidence="1">
    <location>
        <begin position="20"/>
        <end position="481"/>
    </location>
</feature>
<reference evidence="3" key="1">
    <citation type="journal article" date="2019" name="Int. J. Syst. Evol. Microbiol.">
        <title>The Global Catalogue of Microorganisms (GCM) 10K type strain sequencing project: providing services to taxonomists for standard genome sequencing and annotation.</title>
        <authorList>
            <consortium name="The Broad Institute Genomics Platform"/>
            <consortium name="The Broad Institute Genome Sequencing Center for Infectious Disease"/>
            <person name="Wu L."/>
            <person name="Ma J."/>
        </authorList>
    </citation>
    <scope>NUCLEOTIDE SEQUENCE [LARGE SCALE GENOMIC DNA]</scope>
    <source>
        <strain evidence="3">CCUG 53903</strain>
    </source>
</reference>